<gene>
    <name evidence="1" type="ORF">BQ2448_6677</name>
</gene>
<accession>A0A238FM58</accession>
<organism evidence="1 2">
    <name type="scientific">Microbotryum intermedium</name>
    <dbReference type="NCBI Taxonomy" id="269621"/>
    <lineage>
        <taxon>Eukaryota</taxon>
        <taxon>Fungi</taxon>
        <taxon>Dikarya</taxon>
        <taxon>Basidiomycota</taxon>
        <taxon>Pucciniomycotina</taxon>
        <taxon>Microbotryomycetes</taxon>
        <taxon>Microbotryales</taxon>
        <taxon>Microbotryaceae</taxon>
        <taxon>Microbotryum</taxon>
    </lineage>
</organism>
<reference evidence="2" key="1">
    <citation type="submission" date="2016-09" db="EMBL/GenBank/DDBJ databases">
        <authorList>
            <person name="Jeantristanb JTB J.-T."/>
            <person name="Ricardo R."/>
        </authorList>
    </citation>
    <scope>NUCLEOTIDE SEQUENCE [LARGE SCALE GENOMIC DNA]</scope>
</reference>
<proteinExistence type="predicted"/>
<dbReference type="Proteomes" id="UP000198372">
    <property type="component" value="Unassembled WGS sequence"/>
</dbReference>
<dbReference type="AlphaFoldDB" id="A0A238FM58"/>
<name>A0A238FM58_9BASI</name>
<dbReference type="OrthoDB" id="2152029at2759"/>
<evidence type="ECO:0000313" key="1">
    <source>
        <dbReference type="EMBL" id="SCV74245.1"/>
    </source>
</evidence>
<keyword evidence="2" id="KW-1185">Reference proteome</keyword>
<dbReference type="EMBL" id="FMSP01000020">
    <property type="protein sequence ID" value="SCV74245.1"/>
    <property type="molecule type" value="Genomic_DNA"/>
</dbReference>
<protein>
    <submittedName>
        <fullName evidence="1">BQ2448_6677 protein</fullName>
    </submittedName>
</protein>
<evidence type="ECO:0000313" key="2">
    <source>
        <dbReference type="Proteomes" id="UP000198372"/>
    </source>
</evidence>
<sequence>MMNRGVTTLTPSPIFESLLRSPFLSPASPRIKPTPELFKGFPRVFITCRGIETFRH</sequence>